<protein>
    <recommendedName>
        <fullName evidence="2">Structural maintenance of chromosomes protein 5</fullName>
    </recommendedName>
</protein>
<proteinExistence type="inferred from homology"/>
<dbReference type="InterPro" id="IPR027417">
    <property type="entry name" value="P-loop_NTPase"/>
</dbReference>
<feature type="domain" description="Rad50/SbcC-type AAA" evidence="5">
    <location>
        <begin position="33"/>
        <end position="242"/>
    </location>
</feature>
<organism evidence="6 7">
    <name type="scientific">Jimgerdemannia flammicorona</name>
    <dbReference type="NCBI Taxonomy" id="994334"/>
    <lineage>
        <taxon>Eukaryota</taxon>
        <taxon>Fungi</taxon>
        <taxon>Fungi incertae sedis</taxon>
        <taxon>Mucoromycota</taxon>
        <taxon>Mucoromycotina</taxon>
        <taxon>Endogonomycetes</taxon>
        <taxon>Endogonales</taxon>
        <taxon>Endogonaceae</taxon>
        <taxon>Jimgerdemannia</taxon>
    </lineage>
</organism>
<dbReference type="GO" id="GO:0000724">
    <property type="term" value="P:double-strand break repair via homologous recombination"/>
    <property type="evidence" value="ECO:0007669"/>
    <property type="project" value="TreeGrafter"/>
</dbReference>
<dbReference type="Pfam" id="PF13476">
    <property type="entry name" value="AAA_23"/>
    <property type="match status" value="1"/>
</dbReference>
<reference evidence="6 7" key="1">
    <citation type="journal article" date="2018" name="New Phytol.">
        <title>Phylogenomics of Endogonaceae and evolution of mycorrhizas within Mucoromycota.</title>
        <authorList>
            <person name="Chang Y."/>
            <person name="Desiro A."/>
            <person name="Na H."/>
            <person name="Sandor L."/>
            <person name="Lipzen A."/>
            <person name="Clum A."/>
            <person name="Barry K."/>
            <person name="Grigoriev I.V."/>
            <person name="Martin F.M."/>
            <person name="Stajich J.E."/>
            <person name="Smith M.E."/>
            <person name="Bonito G."/>
            <person name="Spatafora J.W."/>
        </authorList>
    </citation>
    <scope>NUCLEOTIDE SEQUENCE [LARGE SCALE GENOMIC DNA]</scope>
    <source>
        <strain evidence="6 7">AD002</strain>
    </source>
</reference>
<dbReference type="GO" id="GO:0016887">
    <property type="term" value="F:ATP hydrolysis activity"/>
    <property type="evidence" value="ECO:0007669"/>
    <property type="project" value="InterPro"/>
</dbReference>
<comment type="similarity">
    <text evidence="1">Belongs to the SMC family. SMC5 subfamily.</text>
</comment>
<evidence type="ECO:0000256" key="4">
    <source>
        <dbReference type="SAM" id="MobiDB-lite"/>
    </source>
</evidence>
<evidence type="ECO:0000256" key="1">
    <source>
        <dbReference type="ARBA" id="ARBA00010171"/>
    </source>
</evidence>
<feature type="region of interest" description="Disordered" evidence="4">
    <location>
        <begin position="216"/>
        <end position="247"/>
    </location>
</feature>
<dbReference type="GO" id="GO:0005634">
    <property type="term" value="C:nucleus"/>
    <property type="evidence" value="ECO:0007669"/>
    <property type="project" value="TreeGrafter"/>
</dbReference>
<dbReference type="InterPro" id="IPR038729">
    <property type="entry name" value="Rad50/SbcC_AAA"/>
</dbReference>
<dbReference type="GO" id="GO:0030915">
    <property type="term" value="C:Smc5-Smc6 complex"/>
    <property type="evidence" value="ECO:0007669"/>
    <property type="project" value="TreeGrafter"/>
</dbReference>
<evidence type="ECO:0000313" key="7">
    <source>
        <dbReference type="Proteomes" id="UP000274822"/>
    </source>
</evidence>
<dbReference type="EMBL" id="RBNJ01003128">
    <property type="protein sequence ID" value="RUS31254.1"/>
    <property type="molecule type" value="Genomic_DNA"/>
</dbReference>
<sequence length="375" mass="41876">MERPQRSADTPPNESYLIVFRMVPRYVDGSIIRVTLKNFVTYEACEFRPGPHLNMIIGPNGTGKSTAVCAMALGLGGNTSGDPNRIMLLGRAKDISEFVKTGKDKASIEIELKRQGRGGNIIIKRQIKKANNTSSWQINGNVSGLTVGVNGASFLTTFPSIYILTAFFSVGQTATHKEVLAKVSALNIQVDNLCQFLPQDKVCEFAQMSPPELLRETQKAAGETELSSWHDQLTEKRSEQKTLQSVRSGLSVKSDKDALAILDSRNANLERDVLRFQEREKILARIKLLEAGIPLARYGQAKREYDDAKISRNAAHSEVRRVERANQPIEQSRGKLKKTVERTGREEKQLLEQFSIKQNQMRKKADSIERLVSSC</sequence>
<evidence type="ECO:0000256" key="2">
    <source>
        <dbReference type="ARBA" id="ARBA00018687"/>
    </source>
</evidence>
<dbReference type="PANTHER" id="PTHR45916">
    <property type="entry name" value="STRUCTURAL MAINTENANCE OF CHROMOSOMES PROTEIN 5"/>
    <property type="match status" value="1"/>
</dbReference>
<dbReference type="GO" id="GO:0003697">
    <property type="term" value="F:single-stranded DNA binding"/>
    <property type="evidence" value="ECO:0007669"/>
    <property type="project" value="TreeGrafter"/>
</dbReference>
<keyword evidence="6" id="KW-0378">Hydrolase</keyword>
<keyword evidence="3" id="KW-0175">Coiled coil</keyword>
<accession>A0A433QNA1</accession>
<dbReference type="Proteomes" id="UP000274822">
    <property type="component" value="Unassembled WGS sequence"/>
</dbReference>
<evidence type="ECO:0000259" key="5">
    <source>
        <dbReference type="Pfam" id="PF13476"/>
    </source>
</evidence>
<dbReference type="AlphaFoldDB" id="A0A433QNA1"/>
<dbReference type="PANTHER" id="PTHR45916:SF1">
    <property type="entry name" value="STRUCTURAL MAINTENANCE OF CHROMOSOMES PROTEIN 5"/>
    <property type="match status" value="1"/>
</dbReference>
<dbReference type="Gene3D" id="3.40.50.300">
    <property type="entry name" value="P-loop containing nucleotide triphosphate hydrolases"/>
    <property type="match status" value="1"/>
</dbReference>
<keyword evidence="7" id="KW-1185">Reference proteome</keyword>
<evidence type="ECO:0000313" key="6">
    <source>
        <dbReference type="EMBL" id="RUS31254.1"/>
    </source>
</evidence>
<gene>
    <name evidence="6" type="ORF">BC938DRAFT_478181</name>
</gene>
<dbReference type="SUPFAM" id="SSF52540">
    <property type="entry name" value="P-loop containing nucleoside triphosphate hydrolases"/>
    <property type="match status" value="1"/>
</dbReference>
<evidence type="ECO:0000256" key="3">
    <source>
        <dbReference type="ARBA" id="ARBA00023054"/>
    </source>
</evidence>
<comment type="caution">
    <text evidence="6">The sequence shown here is derived from an EMBL/GenBank/DDBJ whole genome shotgun (WGS) entry which is preliminary data.</text>
</comment>
<name>A0A433QNA1_9FUNG</name>